<name>A0A0A9D7J4_ARUDO</name>
<feature type="domain" description="NADP-dependent oxidoreductase" evidence="1">
    <location>
        <begin position="13"/>
        <end position="69"/>
    </location>
</feature>
<dbReference type="Gene3D" id="3.20.20.100">
    <property type="entry name" value="NADP-dependent oxidoreductase domain"/>
    <property type="match status" value="1"/>
</dbReference>
<dbReference type="EMBL" id="GBRH01215247">
    <property type="protein sequence ID" value="JAD82648.1"/>
    <property type="molecule type" value="Transcribed_RNA"/>
</dbReference>
<proteinExistence type="predicted"/>
<reference evidence="2" key="2">
    <citation type="journal article" date="2015" name="Data Brief">
        <title>Shoot transcriptome of the giant reed, Arundo donax.</title>
        <authorList>
            <person name="Barrero R.A."/>
            <person name="Guerrero F.D."/>
            <person name="Moolhuijzen P."/>
            <person name="Goolsby J.A."/>
            <person name="Tidwell J."/>
            <person name="Bellgard S.E."/>
            <person name="Bellgard M.I."/>
        </authorList>
    </citation>
    <scope>NUCLEOTIDE SEQUENCE</scope>
    <source>
        <tissue evidence="2">Shoot tissue taken approximately 20 cm above the soil surface</tissue>
    </source>
</reference>
<reference evidence="2" key="1">
    <citation type="submission" date="2014-09" db="EMBL/GenBank/DDBJ databases">
        <authorList>
            <person name="Magalhaes I.L.F."/>
            <person name="Oliveira U."/>
            <person name="Santos F.R."/>
            <person name="Vidigal T.H.D.A."/>
            <person name="Brescovit A.D."/>
            <person name="Santos A.J."/>
        </authorList>
    </citation>
    <scope>NUCLEOTIDE SEQUENCE</scope>
    <source>
        <tissue evidence="2">Shoot tissue taken approximately 20 cm above the soil surface</tissue>
    </source>
</reference>
<dbReference type="GO" id="GO:0016491">
    <property type="term" value="F:oxidoreductase activity"/>
    <property type="evidence" value="ECO:0007669"/>
    <property type="project" value="InterPro"/>
</dbReference>
<sequence>MNGNVLQEPVIISIAKKVGKTPAQVALRWNIQMGHSVLPKSVCEERIKQNLDVYDWSIADYLLAKFSEIEQVRLQRGNFAVNPQSVYKTHDELWDGDI</sequence>
<evidence type="ECO:0000313" key="2">
    <source>
        <dbReference type="EMBL" id="JAD82648.1"/>
    </source>
</evidence>
<accession>A0A0A9D7J4</accession>
<dbReference type="InterPro" id="IPR018170">
    <property type="entry name" value="Aldo/ket_reductase_CS"/>
</dbReference>
<dbReference type="SUPFAM" id="SSF51430">
    <property type="entry name" value="NAD(P)-linked oxidoreductase"/>
    <property type="match status" value="1"/>
</dbReference>
<evidence type="ECO:0000259" key="1">
    <source>
        <dbReference type="Pfam" id="PF00248"/>
    </source>
</evidence>
<dbReference type="Pfam" id="PF00248">
    <property type="entry name" value="Aldo_ket_red"/>
    <property type="match status" value="1"/>
</dbReference>
<dbReference type="InterPro" id="IPR020471">
    <property type="entry name" value="AKR"/>
</dbReference>
<dbReference type="InterPro" id="IPR023210">
    <property type="entry name" value="NADP_OxRdtase_dom"/>
</dbReference>
<dbReference type="InterPro" id="IPR036812">
    <property type="entry name" value="NAD(P)_OxRdtase_dom_sf"/>
</dbReference>
<dbReference type="AlphaFoldDB" id="A0A0A9D7J4"/>
<organism evidence="2">
    <name type="scientific">Arundo donax</name>
    <name type="common">Giant reed</name>
    <name type="synonym">Donax arundinaceus</name>
    <dbReference type="NCBI Taxonomy" id="35708"/>
    <lineage>
        <taxon>Eukaryota</taxon>
        <taxon>Viridiplantae</taxon>
        <taxon>Streptophyta</taxon>
        <taxon>Embryophyta</taxon>
        <taxon>Tracheophyta</taxon>
        <taxon>Spermatophyta</taxon>
        <taxon>Magnoliopsida</taxon>
        <taxon>Liliopsida</taxon>
        <taxon>Poales</taxon>
        <taxon>Poaceae</taxon>
        <taxon>PACMAD clade</taxon>
        <taxon>Arundinoideae</taxon>
        <taxon>Arundineae</taxon>
        <taxon>Arundo</taxon>
    </lineage>
</organism>
<dbReference type="PANTHER" id="PTHR11732">
    <property type="entry name" value="ALDO/KETO REDUCTASE"/>
    <property type="match status" value="1"/>
</dbReference>
<dbReference type="PROSITE" id="PS00063">
    <property type="entry name" value="ALDOKETO_REDUCTASE_3"/>
    <property type="match status" value="1"/>
</dbReference>
<protein>
    <recommendedName>
        <fullName evidence="1">NADP-dependent oxidoreductase domain-containing protein</fullName>
    </recommendedName>
</protein>